<evidence type="ECO:0000313" key="1">
    <source>
        <dbReference type="EMBL" id="CAG6776227.1"/>
    </source>
</evidence>
<dbReference type="EMBL" id="HBUF01601453">
    <property type="protein sequence ID" value="CAG6776227.1"/>
    <property type="molecule type" value="Transcribed_RNA"/>
</dbReference>
<dbReference type="EMBL" id="HBUF01601454">
    <property type="protein sequence ID" value="CAG6776228.1"/>
    <property type="molecule type" value="Transcribed_RNA"/>
</dbReference>
<protein>
    <submittedName>
        <fullName evidence="1">Uncharacterized protein</fullName>
    </submittedName>
</protein>
<accession>A0A8D9B4C5</accession>
<reference evidence="1" key="1">
    <citation type="submission" date="2021-05" db="EMBL/GenBank/DDBJ databases">
        <authorList>
            <person name="Alioto T."/>
            <person name="Alioto T."/>
            <person name="Gomez Garrido J."/>
        </authorList>
    </citation>
    <scope>NUCLEOTIDE SEQUENCE</scope>
</reference>
<proteinExistence type="predicted"/>
<dbReference type="AlphaFoldDB" id="A0A8D9B4C5"/>
<name>A0A8D9B4C5_9HEMI</name>
<organism evidence="1">
    <name type="scientific">Cacopsylla melanoneura</name>
    <dbReference type="NCBI Taxonomy" id="428564"/>
    <lineage>
        <taxon>Eukaryota</taxon>
        <taxon>Metazoa</taxon>
        <taxon>Ecdysozoa</taxon>
        <taxon>Arthropoda</taxon>
        <taxon>Hexapoda</taxon>
        <taxon>Insecta</taxon>
        <taxon>Pterygota</taxon>
        <taxon>Neoptera</taxon>
        <taxon>Paraneoptera</taxon>
        <taxon>Hemiptera</taxon>
        <taxon>Sternorrhyncha</taxon>
        <taxon>Psylloidea</taxon>
        <taxon>Psyllidae</taxon>
        <taxon>Psyllinae</taxon>
        <taxon>Cacopsylla</taxon>
    </lineage>
</organism>
<sequence length="120" mass="14010">MVSTWPVSSDTWHNKLTHSWPLFWPLPVHNTHSVWSSKTCNVFSASFSPVLSPVFFLNDDFGFQWNKMGLPGCKMHRRNLVEKVNNLEIIMKSYRQTDCTLFSRLMVSLISYVYTCLFSI</sequence>